<feature type="region of interest" description="Disordered" evidence="2">
    <location>
        <begin position="670"/>
        <end position="703"/>
    </location>
</feature>
<evidence type="ECO:0000256" key="1">
    <source>
        <dbReference type="PROSITE-ProRule" id="PRU00117"/>
    </source>
</evidence>
<evidence type="ECO:0000256" key="3">
    <source>
        <dbReference type="SAM" id="SignalP"/>
    </source>
</evidence>
<evidence type="ECO:0000256" key="2">
    <source>
        <dbReference type="SAM" id="MobiDB-lite"/>
    </source>
</evidence>
<keyword evidence="3" id="KW-0732">Signal</keyword>
<keyword evidence="6" id="KW-1185">Reference proteome</keyword>
<dbReference type="EMBL" id="LSRX01000147">
    <property type="protein sequence ID" value="OLQ07082.1"/>
    <property type="molecule type" value="Genomic_DNA"/>
</dbReference>
<dbReference type="OrthoDB" id="442947at2759"/>
<dbReference type="GO" id="GO:0003723">
    <property type="term" value="F:RNA binding"/>
    <property type="evidence" value="ECO:0007669"/>
    <property type="project" value="UniProtKB-UniRule"/>
</dbReference>
<dbReference type="AlphaFoldDB" id="A0A1Q9EI22"/>
<name>A0A1Q9EI22_SYMMI</name>
<feature type="region of interest" description="Disordered" evidence="2">
    <location>
        <begin position="208"/>
        <end position="276"/>
    </location>
</feature>
<reference evidence="5 6" key="1">
    <citation type="submission" date="2016-02" db="EMBL/GenBank/DDBJ databases">
        <title>Genome analysis of coral dinoflagellate symbionts highlights evolutionary adaptations to a symbiotic lifestyle.</title>
        <authorList>
            <person name="Aranda M."/>
            <person name="Li Y."/>
            <person name="Liew Y.J."/>
            <person name="Baumgarten S."/>
            <person name="Simakov O."/>
            <person name="Wilson M."/>
            <person name="Piel J."/>
            <person name="Ashoor H."/>
            <person name="Bougouffa S."/>
            <person name="Bajic V.B."/>
            <person name="Ryu T."/>
            <person name="Ravasi T."/>
            <person name="Bayer T."/>
            <person name="Micklem G."/>
            <person name="Kim H."/>
            <person name="Bhak J."/>
            <person name="Lajeunesse T.C."/>
            <person name="Voolstra C.R."/>
        </authorList>
    </citation>
    <scope>NUCLEOTIDE SEQUENCE [LARGE SCALE GENOMIC DNA]</scope>
    <source>
        <strain evidence="5 6">CCMP2467</strain>
    </source>
</reference>
<feature type="domain" description="K Homology" evidence="4">
    <location>
        <begin position="358"/>
        <end position="426"/>
    </location>
</feature>
<evidence type="ECO:0000313" key="6">
    <source>
        <dbReference type="Proteomes" id="UP000186817"/>
    </source>
</evidence>
<dbReference type="InterPro" id="IPR036612">
    <property type="entry name" value="KH_dom_type_1_sf"/>
</dbReference>
<feature type="compositionally biased region" description="Basic and acidic residues" evidence="2">
    <location>
        <begin position="252"/>
        <end position="276"/>
    </location>
</feature>
<dbReference type="Pfam" id="PF00013">
    <property type="entry name" value="KH_1"/>
    <property type="match status" value="2"/>
</dbReference>
<gene>
    <name evidence="5" type="primary">TDRKH</name>
    <name evidence="5" type="ORF">AK812_SmicGene9582</name>
</gene>
<dbReference type="Gene3D" id="3.40.50.450">
    <property type="match status" value="1"/>
</dbReference>
<dbReference type="SUPFAM" id="SSF54791">
    <property type="entry name" value="Eukaryotic type KH-domain (KH-domain type I)"/>
    <property type="match status" value="2"/>
</dbReference>
<comment type="caution">
    <text evidence="5">The sequence shown here is derived from an EMBL/GenBank/DDBJ whole genome shotgun (WGS) entry which is preliminary data.</text>
</comment>
<dbReference type="Pfam" id="PF12694">
    <property type="entry name" value="cpYpsA"/>
    <property type="match status" value="1"/>
</dbReference>
<dbReference type="InterPro" id="IPR004088">
    <property type="entry name" value="KH_dom_type_1"/>
</dbReference>
<dbReference type="InterPro" id="IPR004087">
    <property type="entry name" value="KH_dom"/>
</dbReference>
<dbReference type="InterPro" id="IPR024755">
    <property type="entry name" value="cpYpsA"/>
</dbReference>
<dbReference type="Proteomes" id="UP000186817">
    <property type="component" value="Unassembled WGS sequence"/>
</dbReference>
<protein>
    <submittedName>
        <fullName evidence="5">Tudor and KH domain-containing protein</fullName>
    </submittedName>
</protein>
<feature type="signal peptide" evidence="3">
    <location>
        <begin position="1"/>
        <end position="16"/>
    </location>
</feature>
<keyword evidence="1" id="KW-0694">RNA-binding</keyword>
<sequence>MHHSLWQSLKLQLLLSSRFLAEKAAPGMGLQKVVAGGQTGVDQAALTAARDLGLATGGFCPEDSSDENGPIPDLAEWHLTPLTPDVWKAHEGLFEDLGLCSDPDKFARRTLMNALESSGTLTILPKDVLDGTNLGMKAVEALGKPQLLFTLAEAEDIPRAREKFLTWQEQKNIQVLNINGPRESSVPGIYEKSKALFLGIFVDARKQEERERQKREREAREEAERKERERLRRLEEEERERRELEEQMEEEERQRQEARREAAERAAEEAKRLWDKPPAEAAPVPVVVPALIPSAALPPVPAPVPVAVPAPAPKTLSALMQAQAAGANIAASLLAAQPAMAPGIPGMAMAGGEEAAAGDITAHVQVPAGRVKDLLGVQGRNIKALKSQTGVVKVGVLDRNDPANVEIVGAPAAVEKCKGLVNCIVEGDLAAIGNITEILDIEPRLISRLIGPRGQNISNMKDQSGAYLAVKEPTPGMGNKVVIVGFPECVVRAKELVVSFLSHEAAAAGPGPGPGFGMGMPPQPPLPHQHAAPVPVNAVRPMHGQVPPMPAPGWTGQGMGTGKGMPGGKAPDAGTWTPGKGACDGGWHDPSLGSAWQGEGHQWGVAQGDWGPPQPCRGQFGKGPCSPAVTGHGHGDESWPQESWDYGNSAASGAVYQQGPHQAADYAGVTHTGRQDHGSGGNGFDVRSQGKGGSMDAWSHAAASQEQWHGYGNDQQGGWGHWSPQAEWDERWGPCDGSNGSGQKGAAPMHHAARHQASAYGGDVGDYGHHPEWGSHM</sequence>
<proteinExistence type="predicted"/>
<feature type="chain" id="PRO_5012773809" evidence="3">
    <location>
        <begin position="17"/>
        <end position="777"/>
    </location>
</feature>
<dbReference type="PROSITE" id="PS50084">
    <property type="entry name" value="KH_TYPE_1"/>
    <property type="match status" value="2"/>
</dbReference>
<evidence type="ECO:0000313" key="5">
    <source>
        <dbReference type="EMBL" id="OLQ07082.1"/>
    </source>
</evidence>
<feature type="compositionally biased region" description="Basic and acidic residues" evidence="2">
    <location>
        <begin position="208"/>
        <end position="245"/>
    </location>
</feature>
<dbReference type="SMART" id="SM00322">
    <property type="entry name" value="KH"/>
    <property type="match status" value="2"/>
</dbReference>
<dbReference type="Gene3D" id="3.30.1370.10">
    <property type="entry name" value="K Homology domain, type 1"/>
    <property type="match status" value="2"/>
</dbReference>
<feature type="domain" description="K Homology" evidence="4">
    <location>
        <begin position="433"/>
        <end position="502"/>
    </location>
</feature>
<evidence type="ECO:0000259" key="4">
    <source>
        <dbReference type="SMART" id="SM00322"/>
    </source>
</evidence>
<accession>A0A1Q9EI22</accession>
<organism evidence="5 6">
    <name type="scientific">Symbiodinium microadriaticum</name>
    <name type="common">Dinoflagellate</name>
    <name type="synonym">Zooxanthella microadriatica</name>
    <dbReference type="NCBI Taxonomy" id="2951"/>
    <lineage>
        <taxon>Eukaryota</taxon>
        <taxon>Sar</taxon>
        <taxon>Alveolata</taxon>
        <taxon>Dinophyceae</taxon>
        <taxon>Suessiales</taxon>
        <taxon>Symbiodiniaceae</taxon>
        <taxon>Symbiodinium</taxon>
    </lineage>
</organism>
<dbReference type="CDD" id="cd00105">
    <property type="entry name" value="KH-I"/>
    <property type="match status" value="2"/>
</dbReference>